<evidence type="ECO:0000256" key="11">
    <source>
        <dbReference type="ARBA" id="ARBA00047859"/>
    </source>
</evidence>
<dbReference type="Gene3D" id="2.40.110.10">
    <property type="entry name" value="Butyryl-CoA Dehydrogenase, subunit A, domain 2"/>
    <property type="match status" value="1"/>
</dbReference>
<dbReference type="EMBL" id="JBHDLJ010000005">
    <property type="protein sequence ID" value="MFB0834533.1"/>
    <property type="molecule type" value="Genomic_DNA"/>
</dbReference>
<dbReference type="Pfam" id="PF08028">
    <property type="entry name" value="Acyl-CoA_dh_2"/>
    <property type="match status" value="1"/>
</dbReference>
<keyword evidence="3" id="KW-0288">FMN</keyword>
<dbReference type="InterPro" id="IPR013786">
    <property type="entry name" value="AcylCoA_DH/ox_N"/>
</dbReference>
<dbReference type="RefSeq" id="WP_373971708.1">
    <property type="nucleotide sequence ID" value="NZ_JBHDLJ010000005.1"/>
</dbReference>
<dbReference type="Pfam" id="PF02770">
    <property type="entry name" value="Acyl-CoA_dh_M"/>
    <property type="match status" value="1"/>
</dbReference>
<feature type="domain" description="Acyl-CoA dehydrogenase/oxidase N-terminal" evidence="16">
    <location>
        <begin position="54"/>
        <end position="145"/>
    </location>
</feature>
<dbReference type="InterPro" id="IPR009100">
    <property type="entry name" value="AcylCoA_DH/oxidase_NM_dom_sf"/>
</dbReference>
<evidence type="ECO:0000259" key="16">
    <source>
        <dbReference type="Pfam" id="PF02771"/>
    </source>
</evidence>
<comment type="catalytic activity">
    <reaction evidence="13">
        <text>dibenzothiophene + 2 FMNH2 + 2 O2 = dibenzothiophene 5,5-dioxide + 2 FMN + 2 H2O + 2 H(+)</text>
        <dbReference type="Rhea" id="RHEA:49072"/>
        <dbReference type="ChEBI" id="CHEBI:15377"/>
        <dbReference type="ChEBI" id="CHEBI:15378"/>
        <dbReference type="ChEBI" id="CHEBI:15379"/>
        <dbReference type="ChEBI" id="CHEBI:23681"/>
        <dbReference type="ChEBI" id="CHEBI:57618"/>
        <dbReference type="ChEBI" id="CHEBI:58210"/>
        <dbReference type="ChEBI" id="CHEBI:90356"/>
        <dbReference type="EC" id="1.14.14.21"/>
    </reaction>
</comment>
<dbReference type="SUPFAM" id="SSF56645">
    <property type="entry name" value="Acyl-CoA dehydrogenase NM domain-like"/>
    <property type="match status" value="1"/>
</dbReference>
<keyword evidence="6" id="KW-0503">Monooxygenase</keyword>
<comment type="subcellular location">
    <subcellularLocation>
        <location evidence="1">Cytoplasm</location>
    </subcellularLocation>
</comment>
<dbReference type="EC" id="1.14.14.21" evidence="9"/>
<feature type="region of interest" description="Disordered" evidence="14">
    <location>
        <begin position="430"/>
        <end position="450"/>
    </location>
</feature>
<evidence type="ECO:0000313" key="18">
    <source>
        <dbReference type="EMBL" id="MFB0834533.1"/>
    </source>
</evidence>
<dbReference type="InterPro" id="IPR006091">
    <property type="entry name" value="Acyl-CoA_Oxase/DH_mid-dom"/>
</dbReference>
<evidence type="ECO:0000256" key="14">
    <source>
        <dbReference type="SAM" id="MobiDB-lite"/>
    </source>
</evidence>
<comment type="similarity">
    <text evidence="8">Belongs to the DszC flavin monooxygenase family.</text>
</comment>
<dbReference type="PANTHER" id="PTHR43884:SF12">
    <property type="entry name" value="ISOVALERYL-COA DEHYDROGENASE, MITOCHONDRIAL-RELATED"/>
    <property type="match status" value="1"/>
</dbReference>
<proteinExistence type="inferred from homology"/>
<evidence type="ECO:0000256" key="7">
    <source>
        <dbReference type="ARBA" id="ARBA00034307"/>
    </source>
</evidence>
<feature type="region of interest" description="Disordered" evidence="14">
    <location>
        <begin position="1"/>
        <end position="33"/>
    </location>
</feature>
<keyword evidence="2" id="KW-0285">Flavoprotein</keyword>
<name>A0ABV4UQX4_9MICC</name>
<dbReference type="InterPro" id="IPR037069">
    <property type="entry name" value="AcylCoA_DH/ox_N_sf"/>
</dbReference>
<protein>
    <recommendedName>
        <fullName evidence="10">Dibenzothiophene monooxygenase</fullName>
        <ecNumber evidence="9">1.14.14.21</ecNumber>
    </recommendedName>
</protein>
<evidence type="ECO:0000259" key="15">
    <source>
        <dbReference type="Pfam" id="PF02770"/>
    </source>
</evidence>
<dbReference type="SUPFAM" id="SSF47203">
    <property type="entry name" value="Acyl-CoA dehydrogenase C-terminal domain-like"/>
    <property type="match status" value="1"/>
</dbReference>
<comment type="caution">
    <text evidence="18">The sequence shown here is derived from an EMBL/GenBank/DDBJ whole genome shotgun (WGS) entry which is preliminary data.</text>
</comment>
<evidence type="ECO:0000256" key="9">
    <source>
        <dbReference type="ARBA" id="ARBA00034328"/>
    </source>
</evidence>
<evidence type="ECO:0000256" key="12">
    <source>
        <dbReference type="ARBA" id="ARBA00048445"/>
    </source>
</evidence>
<evidence type="ECO:0000313" key="19">
    <source>
        <dbReference type="Proteomes" id="UP001575652"/>
    </source>
</evidence>
<feature type="domain" description="Acyl-CoA dehydrogenase C-terminal" evidence="17">
    <location>
        <begin position="268"/>
        <end position="405"/>
    </location>
</feature>
<sequence>MTHATHAARPTRESAAGRGSNRTEASGASHDIHRAGPAGYAELHRRFAPVFAGIAEGALERDLHRQLPFEAVARLDDAGFGALRVPAEHGGAGASVETFARLLIDLAAADSNVAHLYRSHFGFCESLRWQADGVRRDWYARILSGQTVGNASTERGGNALGTLNTTLSRDADGWVLDGAKYYATGTIFATHTRVSAAVPGEAGRVFVVVPTAADGVGVSDDWDGFGQRLTGTGTATFSGVRVEDADVFDRVSGTAEAVHEAAFFQLVLLAVLAGIARAARDDAAATVATRTRTFNTGSGLPFREDPLIQQLVGRIASKAYAAEATVLAAARSLDRALAASPDRPGEAPPEAHLAELEVEQAQVIVPELALGAAQQLFETVGASATSSAKGLDRHWRNAQTVATHNPIAFRARSVGDYFVNGTLPEGLNAIGEAPATSPGGAAPTAAPAGP</sequence>
<evidence type="ECO:0000256" key="10">
    <source>
        <dbReference type="ARBA" id="ARBA00034345"/>
    </source>
</evidence>
<feature type="compositionally biased region" description="Low complexity" evidence="14">
    <location>
        <begin position="433"/>
        <end position="450"/>
    </location>
</feature>
<comment type="pathway">
    <text evidence="7">Sulfur metabolism; dibenzothiophene degradation.</text>
</comment>
<dbReference type="Gene3D" id="1.10.540.10">
    <property type="entry name" value="Acyl-CoA dehydrogenase/oxidase, N-terminal domain"/>
    <property type="match status" value="1"/>
</dbReference>
<evidence type="ECO:0000256" key="13">
    <source>
        <dbReference type="ARBA" id="ARBA00049456"/>
    </source>
</evidence>
<evidence type="ECO:0000256" key="5">
    <source>
        <dbReference type="ARBA" id="ARBA00023002"/>
    </source>
</evidence>
<evidence type="ECO:0000256" key="6">
    <source>
        <dbReference type="ARBA" id="ARBA00023033"/>
    </source>
</evidence>
<evidence type="ECO:0000256" key="8">
    <source>
        <dbReference type="ARBA" id="ARBA00034317"/>
    </source>
</evidence>
<dbReference type="InterPro" id="IPR046373">
    <property type="entry name" value="Acyl-CoA_Oxase/DH_mid-dom_sf"/>
</dbReference>
<reference evidence="18 19" key="1">
    <citation type="submission" date="2024-09" db="EMBL/GenBank/DDBJ databases">
        <authorList>
            <person name="Salinas-Garcia M.A."/>
            <person name="Prieme A."/>
        </authorList>
    </citation>
    <scope>NUCLEOTIDE SEQUENCE [LARGE SCALE GENOMIC DNA]</scope>
    <source>
        <strain evidence="18 19">DSM 21081</strain>
    </source>
</reference>
<keyword evidence="19" id="KW-1185">Reference proteome</keyword>
<feature type="domain" description="Acyl-CoA oxidase/dehydrogenase middle" evidence="15">
    <location>
        <begin position="154"/>
        <end position="239"/>
    </location>
</feature>
<dbReference type="Proteomes" id="UP001575652">
    <property type="component" value="Unassembled WGS sequence"/>
</dbReference>
<evidence type="ECO:0000256" key="4">
    <source>
        <dbReference type="ARBA" id="ARBA00022741"/>
    </source>
</evidence>
<evidence type="ECO:0000256" key="3">
    <source>
        <dbReference type="ARBA" id="ARBA00022643"/>
    </source>
</evidence>
<evidence type="ECO:0000256" key="2">
    <source>
        <dbReference type="ARBA" id="ARBA00022630"/>
    </source>
</evidence>
<dbReference type="InterPro" id="IPR036250">
    <property type="entry name" value="AcylCo_DH-like_C"/>
</dbReference>
<keyword evidence="4" id="KW-0547">Nucleotide-binding</keyword>
<dbReference type="InterPro" id="IPR013107">
    <property type="entry name" value="Acyl-CoA_DH_C"/>
</dbReference>
<keyword evidence="5" id="KW-0560">Oxidoreductase</keyword>
<gene>
    <name evidence="18" type="ORF">ACETWP_08025</name>
</gene>
<dbReference type="Gene3D" id="1.20.140.10">
    <property type="entry name" value="Butyryl-CoA Dehydrogenase, subunit A, domain 3"/>
    <property type="match status" value="1"/>
</dbReference>
<accession>A0ABV4UQX4</accession>
<dbReference type="PANTHER" id="PTHR43884">
    <property type="entry name" value="ACYL-COA DEHYDROGENASE"/>
    <property type="match status" value="1"/>
</dbReference>
<organism evidence="18 19">
    <name type="scientific">Arthrobacter halodurans</name>
    <dbReference type="NCBI Taxonomy" id="516699"/>
    <lineage>
        <taxon>Bacteria</taxon>
        <taxon>Bacillati</taxon>
        <taxon>Actinomycetota</taxon>
        <taxon>Actinomycetes</taxon>
        <taxon>Micrococcales</taxon>
        <taxon>Micrococcaceae</taxon>
        <taxon>Arthrobacter</taxon>
    </lineage>
</organism>
<comment type="catalytic activity">
    <reaction evidence="11">
        <text>dibenzothiophene + FMNH2 + O2 = dibenzothiophene 5-oxide + FMN + H2O + H(+)</text>
        <dbReference type="Rhea" id="RHEA:49076"/>
        <dbReference type="ChEBI" id="CHEBI:15377"/>
        <dbReference type="ChEBI" id="CHEBI:15378"/>
        <dbReference type="ChEBI" id="CHEBI:15379"/>
        <dbReference type="ChEBI" id="CHEBI:23681"/>
        <dbReference type="ChEBI" id="CHEBI:23683"/>
        <dbReference type="ChEBI" id="CHEBI:57618"/>
        <dbReference type="ChEBI" id="CHEBI:58210"/>
    </reaction>
</comment>
<evidence type="ECO:0000259" key="17">
    <source>
        <dbReference type="Pfam" id="PF08028"/>
    </source>
</evidence>
<evidence type="ECO:0000256" key="1">
    <source>
        <dbReference type="ARBA" id="ARBA00004496"/>
    </source>
</evidence>
<comment type="catalytic activity">
    <reaction evidence="12">
        <text>dibenzothiophene 5-oxide + FMNH2 + O2 = dibenzothiophene 5,5-dioxide + FMN + H2O + H(+)</text>
        <dbReference type="Rhea" id="RHEA:49080"/>
        <dbReference type="ChEBI" id="CHEBI:15377"/>
        <dbReference type="ChEBI" id="CHEBI:15378"/>
        <dbReference type="ChEBI" id="CHEBI:15379"/>
        <dbReference type="ChEBI" id="CHEBI:23683"/>
        <dbReference type="ChEBI" id="CHEBI:57618"/>
        <dbReference type="ChEBI" id="CHEBI:58210"/>
        <dbReference type="ChEBI" id="CHEBI:90356"/>
    </reaction>
</comment>
<dbReference type="Pfam" id="PF02771">
    <property type="entry name" value="Acyl-CoA_dh_N"/>
    <property type="match status" value="1"/>
</dbReference>